<evidence type="ECO:0000313" key="2">
    <source>
        <dbReference type="Proteomes" id="UP000705823"/>
    </source>
</evidence>
<reference evidence="1" key="1">
    <citation type="submission" date="2019-02" db="EMBL/GenBank/DDBJ databases">
        <title>Halonotius sp. a new haloarchaeum isolated from saline soil.</title>
        <authorList>
            <person name="Duran-Viseras A."/>
            <person name="Sanchez-Porro C."/>
            <person name="Ventosa A."/>
        </authorList>
    </citation>
    <scope>NUCLEOTIDE SEQUENCE</scope>
    <source>
        <strain evidence="1">F15B</strain>
    </source>
</reference>
<dbReference type="AlphaFoldDB" id="A0A8J8PAN6"/>
<sequence length="184" mass="18998">MGLSRRNTIIGIGTLAVGAGVIGGSGAFDSVEANRSFEVGVTGDDAALLGLEATNDIIAGTQSGGSGENDIIYFRISEEGSGGDAALNENATTVFFDAMRVTNNGNKSVRLSFVFDGGIDGVAFTLAEERNDTSRTDLVSEGYVLTPGESISLDLRIDTTADGGYVEPADGEPYQITIQAVSTE</sequence>
<keyword evidence="2" id="KW-1185">Reference proteome</keyword>
<comment type="caution">
    <text evidence="1">The sequence shown here is derived from an EMBL/GenBank/DDBJ whole genome shotgun (WGS) entry which is preliminary data.</text>
</comment>
<proteinExistence type="predicted"/>
<dbReference type="OrthoDB" id="342209at2157"/>
<protein>
    <recommendedName>
        <fullName evidence="3">DUF1102 domain-containing protein</fullName>
    </recommendedName>
</protein>
<accession>A0A8J8PAN6</accession>
<name>A0A8J8PAN6_9EURY</name>
<dbReference type="RefSeq" id="WP_142980023.1">
    <property type="nucleotide sequence ID" value="NZ_RKLU01000004.1"/>
</dbReference>
<dbReference type="EMBL" id="RKLU01000004">
    <property type="protein sequence ID" value="TQQ79831.1"/>
    <property type="molecule type" value="Genomic_DNA"/>
</dbReference>
<evidence type="ECO:0008006" key="3">
    <source>
        <dbReference type="Google" id="ProtNLM"/>
    </source>
</evidence>
<dbReference type="Proteomes" id="UP000705823">
    <property type="component" value="Unassembled WGS sequence"/>
</dbReference>
<evidence type="ECO:0000313" key="1">
    <source>
        <dbReference type="EMBL" id="TQQ79831.1"/>
    </source>
</evidence>
<organism evidence="1 2">
    <name type="scientific">Halonotius terrestris</name>
    <dbReference type="NCBI Taxonomy" id="2487750"/>
    <lineage>
        <taxon>Archaea</taxon>
        <taxon>Methanobacteriati</taxon>
        <taxon>Methanobacteriota</taxon>
        <taxon>Stenosarchaea group</taxon>
        <taxon>Halobacteria</taxon>
        <taxon>Halobacteriales</taxon>
        <taxon>Haloferacaceae</taxon>
        <taxon>Halonotius</taxon>
    </lineage>
</organism>
<gene>
    <name evidence="1" type="ORF">EGH24_10080</name>
</gene>